<dbReference type="PANTHER" id="PTHR31115">
    <property type="entry name" value="OS05G0107300 PROTEIN"/>
    <property type="match status" value="1"/>
</dbReference>
<keyword evidence="3" id="KW-1185">Reference proteome</keyword>
<reference evidence="2 3" key="1">
    <citation type="journal article" date="2023" name="Hortic Res">
        <title>The complete reference genome for grapevine (Vitis vinifera L.) genetics and breeding.</title>
        <authorList>
            <person name="Shi X."/>
            <person name="Cao S."/>
            <person name="Wang X."/>
            <person name="Huang S."/>
            <person name="Wang Y."/>
            <person name="Liu Z."/>
            <person name="Liu W."/>
            <person name="Leng X."/>
            <person name="Peng Y."/>
            <person name="Wang N."/>
            <person name="Wang Y."/>
            <person name="Ma Z."/>
            <person name="Xu X."/>
            <person name="Zhang F."/>
            <person name="Xue H."/>
            <person name="Zhong H."/>
            <person name="Wang Y."/>
            <person name="Zhang K."/>
            <person name="Velt A."/>
            <person name="Avia K."/>
            <person name="Holtgrawe D."/>
            <person name="Grimplet J."/>
            <person name="Matus J.T."/>
            <person name="Ware D."/>
            <person name="Wu X."/>
            <person name="Wang H."/>
            <person name="Liu C."/>
            <person name="Fang Y."/>
            <person name="Rustenholz C."/>
            <person name="Cheng Z."/>
            <person name="Xiao H."/>
            <person name="Zhou Y."/>
        </authorList>
    </citation>
    <scope>NUCLEOTIDE SEQUENCE [LARGE SCALE GENOMIC DNA]</scope>
    <source>
        <strain evidence="3">cv. Pinot noir / PN40024</strain>
        <tissue evidence="2">Leaf</tissue>
    </source>
</reference>
<feature type="compositionally biased region" description="Polar residues" evidence="1">
    <location>
        <begin position="330"/>
        <end position="343"/>
    </location>
</feature>
<feature type="region of interest" description="Disordered" evidence="1">
    <location>
        <begin position="306"/>
        <end position="357"/>
    </location>
</feature>
<feature type="region of interest" description="Disordered" evidence="1">
    <location>
        <begin position="585"/>
        <end position="666"/>
    </location>
</feature>
<dbReference type="EMBL" id="CP126660">
    <property type="protein sequence ID" value="WKA01437.1"/>
    <property type="molecule type" value="Genomic_DNA"/>
</dbReference>
<evidence type="ECO:0000256" key="1">
    <source>
        <dbReference type="SAM" id="MobiDB-lite"/>
    </source>
</evidence>
<protein>
    <submittedName>
        <fullName evidence="2">Uncharacterized protein</fullName>
    </submittedName>
</protein>
<sequence length="1351" mass="147097">MAGNMRFELSSGTPEEAGFSGSYPNGQRGNYQNACLDRSGSFREGGESRLFSSGTGISRGNATSAMGDLPPLSQCLMLEPITLRDQKCSRLVEIRRVLGIPFGSTGEDNSFGAAHSKPPPPVATEELKRFKASVVDTINKARGRIKRLDESIDKLNKFCDALNLRKQQRNDLLPNEKSVGLNSLKVGTQIHRSSPDLVSQRLEDRTKSVVMNKRVRTSMADIRPEGRSSGPPRQTMVMAKDRDMLKDGGVGSDLVEEKIRRLPAGGEGWDKKMKRKRSVGAVFTRPMDSDGELKRAMHHKLNNETGLQAGDAQGIRSGSSNGSSGANKLDGTSLSASSNARVTQKTELEKASLSRDHTAGLNKERLVAKGSNKLNIREDNNVVTPSPIIKGKASRGPRTGPVAANSSLNFPRTSGALEGWEQSPGVNKIHSIGATNNRKRPMPTGSSSPPMAQWGGQRPQKISRTRRANLVSPVSNHDEVQISSEGCTPDFGARMASTGNSGSLLARGVGNGSQHGKMKLENVSSPARLSESEESGAGENRSKEKGMGSCEAEERSVNGIQNVGPSVLLAKKNKILIREEIGDGVRRQGRSGRGSAFSRASISPMREKFENPTTTKPLRSARPGSDKNGSKSGRPPLKKQSDRKALTRVGQTPNSGSPDFTGDSDDDREELLAAAKFTGDANYLACSGSFWKKMEPFFASVNLEDTSYLKQGLQRMEELHESLSQMSGNGKNALNDRVHEESSRSQTHASGEREKNQMNQIGSKESARSENLVDQFQDGDAAICGRLNAERRFNKVTPLYQRVLSALIIEDETEEEENGGQRNMSIQYSRDDSSAGACLNVDIDPQRRDEMESEYDSVLGLRLQNIYSPDKFSCNGSTTFNKAPTVFNPSCSDDLLHGVHSSKHSDVGSLSDIFHDCLDVPQAVQPNGSGISSFEFRYEQMSLEDKLLLELHSIGLNPETVPDLAEGEDEVINQEIMELEKKLYQQVGKKKMHLNKLSKAIQEGKEVEERALEQVALNRLVEMAYKKQLATRGSSGSKSGVSKVSKQLALAFMKRTLDRCRKFEETGKSCFSGPALRDVILAAPLCSNDAESIIHPEGLKCQPEPRASGSFTNRAGRNDYNNDKIERGLLDTHETLNHSSDQDFAKSGPILNRGKKKEVLLDDVGGSASLRATSTLGNNLLGGAKGKRSERERDKDGLARNSAAKAGRPSLGNFKGERKTKTKPKQKTAQISTSGNGFVGRNTEATPPLYPSFSGSDELITNDSNKKREVGLMSPGNVPQDSFKEVKEPMDFPSLQIHELDSIEELGVGSDLGGPQDLSSWLNFDEDGLQDHDSMGLEIPMDDLSDLNMIL</sequence>
<feature type="compositionally biased region" description="Basic and acidic residues" evidence="1">
    <location>
        <begin position="1187"/>
        <end position="1198"/>
    </location>
</feature>
<accession>A0ABY9D250</accession>
<feature type="compositionally biased region" description="Polar residues" evidence="1">
    <location>
        <begin position="649"/>
        <end position="658"/>
    </location>
</feature>
<feature type="region of interest" description="Disordered" evidence="1">
    <location>
        <begin position="1"/>
        <end position="25"/>
    </location>
</feature>
<feature type="compositionally biased region" description="Polar residues" evidence="1">
    <location>
        <begin position="722"/>
        <end position="732"/>
    </location>
</feature>
<gene>
    <name evidence="2" type="ORF">VitviT2T_019719</name>
</gene>
<feature type="region of interest" description="Disordered" evidence="1">
    <location>
        <begin position="722"/>
        <end position="770"/>
    </location>
</feature>
<proteinExistence type="predicted"/>
<feature type="compositionally biased region" description="Basic and acidic residues" evidence="1">
    <location>
        <begin position="540"/>
        <end position="556"/>
    </location>
</feature>
<feature type="region of interest" description="Disordered" evidence="1">
    <location>
        <begin position="432"/>
        <end position="557"/>
    </location>
</feature>
<feature type="region of interest" description="Disordered" evidence="1">
    <location>
        <begin position="1171"/>
        <end position="1261"/>
    </location>
</feature>
<feature type="compositionally biased region" description="Basic and acidic residues" evidence="1">
    <location>
        <begin position="734"/>
        <end position="743"/>
    </location>
</feature>
<evidence type="ECO:0000313" key="3">
    <source>
        <dbReference type="Proteomes" id="UP001227230"/>
    </source>
</evidence>
<feature type="compositionally biased region" description="Basic and acidic residues" evidence="1">
    <location>
        <begin position="344"/>
        <end position="357"/>
    </location>
</feature>
<feature type="compositionally biased region" description="Low complexity" evidence="1">
    <location>
        <begin position="593"/>
        <end position="603"/>
    </location>
</feature>
<feature type="region of interest" description="Disordered" evidence="1">
    <location>
        <begin position="1097"/>
        <end position="1122"/>
    </location>
</feature>
<feature type="region of interest" description="Disordered" evidence="1">
    <location>
        <begin position="386"/>
        <end position="410"/>
    </location>
</feature>
<evidence type="ECO:0000313" key="2">
    <source>
        <dbReference type="EMBL" id="WKA01437.1"/>
    </source>
</evidence>
<name>A0ABY9D250_VITVI</name>
<dbReference type="PANTHER" id="PTHR31115:SF2">
    <property type="entry name" value="OS05G0107300 PROTEIN"/>
    <property type="match status" value="1"/>
</dbReference>
<dbReference type="Proteomes" id="UP001227230">
    <property type="component" value="Chromosome 13"/>
</dbReference>
<organism evidence="2 3">
    <name type="scientific">Vitis vinifera</name>
    <name type="common">Grape</name>
    <dbReference type="NCBI Taxonomy" id="29760"/>
    <lineage>
        <taxon>Eukaryota</taxon>
        <taxon>Viridiplantae</taxon>
        <taxon>Streptophyta</taxon>
        <taxon>Embryophyta</taxon>
        <taxon>Tracheophyta</taxon>
        <taxon>Spermatophyta</taxon>
        <taxon>Magnoliopsida</taxon>
        <taxon>eudicotyledons</taxon>
        <taxon>Gunneridae</taxon>
        <taxon>Pentapetalae</taxon>
        <taxon>rosids</taxon>
        <taxon>Vitales</taxon>
        <taxon>Vitaceae</taxon>
        <taxon>Viteae</taxon>
        <taxon>Vitis</taxon>
    </lineage>
</organism>